<dbReference type="EMBL" id="MU006326">
    <property type="protein sequence ID" value="KAF2847426.1"/>
    <property type="molecule type" value="Genomic_DNA"/>
</dbReference>
<feature type="region of interest" description="Disordered" evidence="1">
    <location>
        <begin position="32"/>
        <end position="54"/>
    </location>
</feature>
<gene>
    <name evidence="2" type="ORF">T440DRAFT_481843</name>
</gene>
<evidence type="ECO:0000313" key="3">
    <source>
        <dbReference type="Proteomes" id="UP000799423"/>
    </source>
</evidence>
<accession>A0A6A7AVX1</accession>
<feature type="region of interest" description="Disordered" evidence="1">
    <location>
        <begin position="119"/>
        <end position="202"/>
    </location>
</feature>
<name>A0A6A7AVX1_9PLEO</name>
<proteinExistence type="predicted"/>
<dbReference type="Proteomes" id="UP000799423">
    <property type="component" value="Unassembled WGS sequence"/>
</dbReference>
<dbReference type="AlphaFoldDB" id="A0A6A7AVX1"/>
<feature type="compositionally biased region" description="Polar residues" evidence="1">
    <location>
        <begin position="38"/>
        <end position="54"/>
    </location>
</feature>
<sequence length="229" mass="24532">MSELPAQIKRYWLRNQCPESIIQPAANHVAGLAPTGPANESSAKMPTSNPARELRGQTTLVPDILDDGPSNAAAFVAETPTTEADGDVLMNSPDEAPPTADSRHVISILENSSDCSMSDFQDEFHTDHEGPNNAADCSMGSPLSDETYRGSMSMDITPASSQQSPHADELEEESSNAAAPWLKKRKREPWTPDSYAPKPVPTYRAGAGLVPLFGEKTAEVAPMDTSPLL</sequence>
<evidence type="ECO:0000313" key="2">
    <source>
        <dbReference type="EMBL" id="KAF2847426.1"/>
    </source>
</evidence>
<organism evidence="2 3">
    <name type="scientific">Plenodomus tracheiphilus IPT5</name>
    <dbReference type="NCBI Taxonomy" id="1408161"/>
    <lineage>
        <taxon>Eukaryota</taxon>
        <taxon>Fungi</taxon>
        <taxon>Dikarya</taxon>
        <taxon>Ascomycota</taxon>
        <taxon>Pezizomycotina</taxon>
        <taxon>Dothideomycetes</taxon>
        <taxon>Pleosporomycetidae</taxon>
        <taxon>Pleosporales</taxon>
        <taxon>Pleosporineae</taxon>
        <taxon>Leptosphaeriaceae</taxon>
        <taxon>Plenodomus</taxon>
    </lineage>
</organism>
<reference evidence="2" key="1">
    <citation type="submission" date="2020-01" db="EMBL/GenBank/DDBJ databases">
        <authorList>
            <consortium name="DOE Joint Genome Institute"/>
            <person name="Haridas S."/>
            <person name="Albert R."/>
            <person name="Binder M."/>
            <person name="Bloem J."/>
            <person name="Labutti K."/>
            <person name="Salamov A."/>
            <person name="Andreopoulos B."/>
            <person name="Baker S.E."/>
            <person name="Barry K."/>
            <person name="Bills G."/>
            <person name="Bluhm B.H."/>
            <person name="Cannon C."/>
            <person name="Castanera R."/>
            <person name="Culley D.E."/>
            <person name="Daum C."/>
            <person name="Ezra D."/>
            <person name="Gonzalez J.B."/>
            <person name="Henrissat B."/>
            <person name="Kuo A."/>
            <person name="Liang C."/>
            <person name="Lipzen A."/>
            <person name="Lutzoni F."/>
            <person name="Magnuson J."/>
            <person name="Mondo S."/>
            <person name="Nolan M."/>
            <person name="Ohm R."/>
            <person name="Pangilinan J."/>
            <person name="Park H.-J."/>
            <person name="Ramirez L."/>
            <person name="Alfaro M."/>
            <person name="Sun H."/>
            <person name="Tritt A."/>
            <person name="Yoshinaga Y."/>
            <person name="Zwiers L.-H."/>
            <person name="Turgeon B.G."/>
            <person name="Goodwin S.B."/>
            <person name="Spatafora J.W."/>
            <person name="Crous P.W."/>
            <person name="Grigoriev I.V."/>
        </authorList>
    </citation>
    <scope>NUCLEOTIDE SEQUENCE</scope>
    <source>
        <strain evidence="2">IPT5</strain>
    </source>
</reference>
<evidence type="ECO:0000256" key="1">
    <source>
        <dbReference type="SAM" id="MobiDB-lite"/>
    </source>
</evidence>
<protein>
    <submittedName>
        <fullName evidence="2">Uncharacterized protein</fullName>
    </submittedName>
</protein>
<keyword evidence="3" id="KW-1185">Reference proteome</keyword>